<dbReference type="GO" id="GO:0048038">
    <property type="term" value="F:quinone binding"/>
    <property type="evidence" value="ECO:0007669"/>
    <property type="project" value="InterPro"/>
</dbReference>
<dbReference type="SUPFAM" id="SSF49998">
    <property type="entry name" value="Amine oxidase catalytic domain"/>
    <property type="match status" value="1"/>
</dbReference>
<feature type="active site" description="Proton acceptor" evidence="7">
    <location>
        <position position="435"/>
    </location>
</feature>
<evidence type="ECO:0000256" key="9">
    <source>
        <dbReference type="RuleBase" id="RU000672"/>
    </source>
</evidence>
<dbReference type="STRING" id="1573173.A0A166R1K5"/>
<protein>
    <recommendedName>
        <fullName evidence="9">Amine oxidase</fullName>
        <ecNumber evidence="9">1.4.3.-</ecNumber>
    </recommendedName>
</protein>
<evidence type="ECO:0000256" key="7">
    <source>
        <dbReference type="PIRSR" id="PIRSR600269-50"/>
    </source>
</evidence>
<dbReference type="PRINTS" id="PR00766">
    <property type="entry name" value="CUDAOXIDASE"/>
</dbReference>
<evidence type="ECO:0000256" key="2">
    <source>
        <dbReference type="ARBA" id="ARBA00007983"/>
    </source>
</evidence>
<comment type="cofactor">
    <cofactor evidence="1">
        <name>Cu cation</name>
        <dbReference type="ChEBI" id="CHEBI:23378"/>
    </cofactor>
</comment>
<dbReference type="AlphaFoldDB" id="A0A166R1K5"/>
<keyword evidence="11" id="KW-0732">Signal</keyword>
<dbReference type="InterPro" id="IPR016182">
    <property type="entry name" value="Cu_amine_oxidase_N-reg"/>
</dbReference>
<feature type="active site" description="Schiff-base intermediate with substrate; via topaquinone" evidence="7">
    <location>
        <position position="516"/>
    </location>
</feature>
<dbReference type="GO" id="GO:0005886">
    <property type="term" value="C:plasma membrane"/>
    <property type="evidence" value="ECO:0007669"/>
    <property type="project" value="TreeGrafter"/>
</dbReference>
<dbReference type="PANTHER" id="PTHR10638:SF20">
    <property type="entry name" value="AMINE OXIDASE"/>
    <property type="match status" value="1"/>
</dbReference>
<comment type="caution">
    <text evidence="12">The sequence shown here is derived from an EMBL/GenBank/DDBJ whole genome shotgun (WGS) entry which is preliminary data.</text>
</comment>
<dbReference type="Proteomes" id="UP000076584">
    <property type="component" value="Unassembled WGS sequence"/>
</dbReference>
<dbReference type="FunFam" id="2.70.98.20:FF:000002">
    <property type="entry name" value="Amine oxidase"/>
    <property type="match status" value="1"/>
</dbReference>
<proteinExistence type="inferred from homology"/>
<dbReference type="EC" id="1.4.3.-" evidence="9"/>
<evidence type="ECO:0000313" key="12">
    <source>
        <dbReference type="EMBL" id="KZL68631.1"/>
    </source>
</evidence>
<feature type="region of interest" description="Disordered" evidence="10">
    <location>
        <begin position="684"/>
        <end position="703"/>
    </location>
</feature>
<keyword evidence="13" id="KW-1185">Reference proteome</keyword>
<gene>
    <name evidence="12" type="ORF">CI238_00085</name>
</gene>
<comment type="similarity">
    <text evidence="2 9">Belongs to the copper/topaquinone oxidase family.</text>
</comment>
<dbReference type="InterPro" id="IPR036460">
    <property type="entry name" value="Cu_amine_oxidase_C_sf"/>
</dbReference>
<evidence type="ECO:0000256" key="3">
    <source>
        <dbReference type="ARBA" id="ARBA00022723"/>
    </source>
</evidence>
<feature type="signal peptide" evidence="11">
    <location>
        <begin position="1"/>
        <end position="28"/>
    </location>
</feature>
<organism evidence="12 13">
    <name type="scientific">Colletotrichum incanum</name>
    <name type="common">Soybean anthracnose fungus</name>
    <dbReference type="NCBI Taxonomy" id="1573173"/>
    <lineage>
        <taxon>Eukaryota</taxon>
        <taxon>Fungi</taxon>
        <taxon>Dikarya</taxon>
        <taxon>Ascomycota</taxon>
        <taxon>Pezizomycotina</taxon>
        <taxon>Sordariomycetes</taxon>
        <taxon>Hypocreomycetidae</taxon>
        <taxon>Glomerellales</taxon>
        <taxon>Glomerellaceae</taxon>
        <taxon>Colletotrichum</taxon>
        <taxon>Colletotrichum spaethianum species complex</taxon>
    </lineage>
</organism>
<name>A0A166R1K5_COLIC</name>
<dbReference type="GO" id="GO:0005507">
    <property type="term" value="F:copper ion binding"/>
    <property type="evidence" value="ECO:0007669"/>
    <property type="project" value="InterPro"/>
</dbReference>
<feature type="compositionally biased region" description="Polar residues" evidence="10">
    <location>
        <begin position="692"/>
        <end position="702"/>
    </location>
</feature>
<dbReference type="InterPro" id="IPR015798">
    <property type="entry name" value="Cu_amine_oxidase_C"/>
</dbReference>
<dbReference type="Pfam" id="PF09248">
    <property type="entry name" value="DUF1965"/>
    <property type="match status" value="1"/>
</dbReference>
<evidence type="ECO:0000256" key="5">
    <source>
        <dbReference type="ARBA" id="ARBA00023002"/>
    </source>
</evidence>
<dbReference type="InterPro" id="IPR015328">
    <property type="entry name" value="DUF1965"/>
</dbReference>
<dbReference type="Gene3D" id="3.10.450.40">
    <property type="match status" value="2"/>
</dbReference>
<keyword evidence="5 9" id="KW-0560">Oxidoreductase</keyword>
<reference evidence="12 13" key="1">
    <citation type="submission" date="2015-06" db="EMBL/GenBank/DDBJ databases">
        <title>Survival trade-offs in plant roots during colonization by closely related pathogenic and mutualistic fungi.</title>
        <authorList>
            <person name="Hacquard S."/>
            <person name="Kracher B."/>
            <person name="Hiruma K."/>
            <person name="Weinman A."/>
            <person name="Muench P."/>
            <person name="Garrido Oter R."/>
            <person name="Ver Loren van Themaat E."/>
            <person name="Dallerey J.-F."/>
            <person name="Damm U."/>
            <person name="Henrissat B."/>
            <person name="Lespinet O."/>
            <person name="Thon M."/>
            <person name="Kemen E."/>
            <person name="McHardy A.C."/>
            <person name="Schulze-Lefert P."/>
            <person name="O'Connell R.J."/>
        </authorList>
    </citation>
    <scope>NUCLEOTIDE SEQUENCE [LARGE SCALE GENOMIC DNA]</scope>
    <source>
        <strain evidence="12 13">MAFF 238704</strain>
    </source>
</reference>
<dbReference type="PANTHER" id="PTHR10638">
    <property type="entry name" value="COPPER AMINE OXIDASE"/>
    <property type="match status" value="1"/>
</dbReference>
<keyword evidence="4 7" id="KW-0801">TPQ</keyword>
<evidence type="ECO:0000256" key="6">
    <source>
        <dbReference type="ARBA" id="ARBA00023008"/>
    </source>
</evidence>
<dbReference type="Pfam" id="PF01179">
    <property type="entry name" value="Cu_amine_oxid"/>
    <property type="match status" value="1"/>
</dbReference>
<feature type="modified residue" description="2',4',5'-topaquinone" evidence="8">
    <location>
        <position position="516"/>
    </location>
</feature>
<evidence type="ECO:0000256" key="10">
    <source>
        <dbReference type="SAM" id="MobiDB-lite"/>
    </source>
</evidence>
<dbReference type="SUPFAM" id="SSF54416">
    <property type="entry name" value="Amine oxidase N-terminal region"/>
    <property type="match status" value="2"/>
</dbReference>
<dbReference type="GO" id="GO:0009308">
    <property type="term" value="P:amine metabolic process"/>
    <property type="evidence" value="ECO:0007669"/>
    <property type="project" value="UniProtKB-UniRule"/>
</dbReference>
<evidence type="ECO:0000256" key="11">
    <source>
        <dbReference type="SAM" id="SignalP"/>
    </source>
</evidence>
<evidence type="ECO:0000256" key="8">
    <source>
        <dbReference type="PIRSR" id="PIRSR600269-51"/>
    </source>
</evidence>
<evidence type="ECO:0000313" key="13">
    <source>
        <dbReference type="Proteomes" id="UP000076584"/>
    </source>
</evidence>
<dbReference type="GO" id="GO:0008131">
    <property type="term" value="F:primary methylamine oxidase activity"/>
    <property type="evidence" value="ECO:0007669"/>
    <property type="project" value="InterPro"/>
</dbReference>
<dbReference type="InterPro" id="IPR000269">
    <property type="entry name" value="Cu_amine_oxidase"/>
</dbReference>
<evidence type="ECO:0000256" key="4">
    <source>
        <dbReference type="ARBA" id="ARBA00022772"/>
    </source>
</evidence>
<evidence type="ECO:0000256" key="1">
    <source>
        <dbReference type="ARBA" id="ARBA00001935"/>
    </source>
</evidence>
<dbReference type="EMBL" id="LFIW01002504">
    <property type="protein sequence ID" value="KZL68631.1"/>
    <property type="molecule type" value="Genomic_DNA"/>
</dbReference>
<feature type="chain" id="PRO_5007878905" description="Amine oxidase" evidence="11">
    <location>
        <begin position="29"/>
        <end position="828"/>
    </location>
</feature>
<sequence>MGCSSITRALGWGALLLFGSDYMPQASGLPKTPWAQQRAKGHGRKALSHAINKRQFANTSEPADCVPHNPLDIDAPKENIWSGLTGPEAAGVTEWLFAQKELNLTLSENATSWDNTMQVTTKYQADFCQFAYRYNSVLVELMQPNKSDALAYIDGNGPAPARYAHVLLDFRATEDPEYQDILVGPLPVTNGTTKWERLEYPYTRKTSGRVRNLDADDEAMQEWLYKAGGSVADITKDLWNATALGLENDTLSIWGIDPYYQDGGRVQRWDTFWSIPNSIFDVGSMMPMGLFFMSDVTGRDPSKWIIEGWYYNGIFYETTEEFRNAYWSGNVEKLGGNFAGDWSATDQQGEILPRDTMAPPTSVAPQGARYSVDPERKYVEWMGWTFYVGFNRDTGMALYDISYKGQRIIYELGLQEALAHYAGSDPTQSHVAYLDTYYGFGPFAFELLKGYDCPSYATYLNSSFYVDESTHTHLNSICMFEFDADYPMARHSSAEYVTATKNVYFTIRSVSTVGNYDYMFSYSFFLDGSVAVEVRASGYIQAAFYAKNDGYGFKIHDQLSGSMHDHVINFKADFDIFGTENSVQRMHQVPTTQVYPWSKGKAFNTMKVEREFVENEDQGRFDWSYNNQDQLFVLNQDVKNRHGEYRAYRILPYTGAAHLTVKDSNILKNSAKWAGYDIMVSKRKDTEPRSSHPYNNQDTENPPVNFDAFFDGESLNQTDVVLWLNLGMHHVPHTGDLPTTVFTTAHSGIQFMPANYFEVGPNIETVNMVRINYSNGNTTDVVTFGAETDTCSLDYEPTQVDLWDYKGDIVVRKFPYLPDDPYYETDSI</sequence>
<dbReference type="OrthoDB" id="3341590at2759"/>
<keyword evidence="6 9" id="KW-0186">Copper</keyword>
<accession>A0A166R1K5</accession>
<keyword evidence="3 9" id="KW-0479">Metal-binding</keyword>
<dbReference type="Gene3D" id="2.70.98.20">
    <property type="entry name" value="Copper amine oxidase, catalytic domain"/>
    <property type="match status" value="1"/>
</dbReference>
<dbReference type="FunFam" id="3.10.450.40:FF:000028">
    <property type="entry name" value="Amine oxidase"/>
    <property type="match status" value="1"/>
</dbReference>
<comment type="PTM">
    <text evidence="8 9">Topaquinone (TPQ) is generated by copper-dependent autoxidation of a specific tyrosyl residue.</text>
</comment>
<comment type="cofactor">
    <cofactor evidence="9">
        <name>Cu cation</name>
        <dbReference type="ChEBI" id="CHEBI:23378"/>
    </cofactor>
    <text evidence="9">Contains 1 topaquinone per subunit.</text>
</comment>